<proteinExistence type="inferred from homology"/>
<evidence type="ECO:0000256" key="4">
    <source>
        <dbReference type="ARBA" id="ARBA00022786"/>
    </source>
</evidence>
<keyword evidence="7" id="KW-1185">Reference proteome</keyword>
<dbReference type="GO" id="GO:0000045">
    <property type="term" value="P:autophagosome assembly"/>
    <property type="evidence" value="ECO:0007669"/>
    <property type="project" value="TreeGrafter"/>
</dbReference>
<dbReference type="InParanoid" id="A0A6J1X346"/>
<dbReference type="Pfam" id="PF03987">
    <property type="entry name" value="Autophagy_act_C"/>
    <property type="match status" value="1"/>
</dbReference>
<evidence type="ECO:0000256" key="3">
    <source>
        <dbReference type="ARBA" id="ARBA00022679"/>
    </source>
</evidence>
<dbReference type="GO" id="GO:0061651">
    <property type="term" value="F:Atg12 conjugating enzyme activity"/>
    <property type="evidence" value="ECO:0007669"/>
    <property type="project" value="TreeGrafter"/>
</dbReference>
<protein>
    <recommendedName>
        <fullName evidence="2">Ubiquitin-like-conjugating enzyme ATG10</fullName>
    </recommendedName>
    <alternativeName>
        <fullName evidence="6">Autophagy-related protein 10</fullName>
    </alternativeName>
</protein>
<keyword evidence="3" id="KW-0808">Transferase</keyword>
<evidence type="ECO:0000313" key="7">
    <source>
        <dbReference type="Proteomes" id="UP001652740"/>
    </source>
</evidence>
<dbReference type="GO" id="GO:0000422">
    <property type="term" value="P:autophagy of mitochondrion"/>
    <property type="evidence" value="ECO:0007669"/>
    <property type="project" value="TreeGrafter"/>
</dbReference>
<organism evidence="7 8">
    <name type="scientific">Galleria mellonella</name>
    <name type="common">Greater wax moth</name>
    <dbReference type="NCBI Taxonomy" id="7137"/>
    <lineage>
        <taxon>Eukaryota</taxon>
        <taxon>Metazoa</taxon>
        <taxon>Ecdysozoa</taxon>
        <taxon>Arthropoda</taxon>
        <taxon>Hexapoda</taxon>
        <taxon>Insecta</taxon>
        <taxon>Pterygota</taxon>
        <taxon>Neoptera</taxon>
        <taxon>Endopterygota</taxon>
        <taxon>Lepidoptera</taxon>
        <taxon>Glossata</taxon>
        <taxon>Ditrysia</taxon>
        <taxon>Pyraloidea</taxon>
        <taxon>Pyralidae</taxon>
        <taxon>Galleriinae</taxon>
        <taxon>Galleria</taxon>
    </lineage>
</organism>
<dbReference type="RefSeq" id="XP_026763620.2">
    <property type="nucleotide sequence ID" value="XM_026907819.3"/>
</dbReference>
<evidence type="ECO:0000313" key="8">
    <source>
        <dbReference type="RefSeq" id="XP_026763620.2"/>
    </source>
</evidence>
<dbReference type="PANTHER" id="PTHR14957">
    <property type="entry name" value="UBIQUITIN-LIKE-CONJUGATING ENZYME ATG10"/>
    <property type="match status" value="1"/>
</dbReference>
<evidence type="ECO:0000256" key="6">
    <source>
        <dbReference type="ARBA" id="ARBA00029833"/>
    </source>
</evidence>
<dbReference type="PANTHER" id="PTHR14957:SF1">
    <property type="entry name" value="UBIQUITIN-LIKE-CONJUGATING ENZYME ATG10"/>
    <property type="match status" value="1"/>
</dbReference>
<name>A0A6J1X346_GALME</name>
<evidence type="ECO:0000256" key="2">
    <source>
        <dbReference type="ARBA" id="ARBA00021099"/>
    </source>
</evidence>
<keyword evidence="4" id="KW-0833">Ubl conjugation pathway</keyword>
<dbReference type="KEGG" id="gmw:113522142"/>
<evidence type="ECO:0000256" key="5">
    <source>
        <dbReference type="ARBA" id="ARBA00023006"/>
    </source>
</evidence>
<dbReference type="FunCoup" id="A0A6J1X346">
    <property type="interactions" value="71"/>
</dbReference>
<dbReference type="AlphaFoldDB" id="A0A6J1X346"/>
<dbReference type="GeneID" id="113522142"/>
<dbReference type="GO" id="GO:0032446">
    <property type="term" value="P:protein modification by small protein conjugation"/>
    <property type="evidence" value="ECO:0007669"/>
    <property type="project" value="TreeGrafter"/>
</dbReference>
<keyword evidence="5" id="KW-0072">Autophagy</keyword>
<reference evidence="8" key="1">
    <citation type="submission" date="2025-08" db="UniProtKB">
        <authorList>
            <consortium name="RefSeq"/>
        </authorList>
    </citation>
    <scope>IDENTIFICATION</scope>
    <source>
        <tissue evidence="8">Whole larvae</tissue>
    </source>
</reference>
<sequence length="167" mass="19644">MDSNTTITPEEFTYFAKQFCEISNRLCDGWVFCKDKEIHRCYLKKDTFISHEGENENTLLRAEFVIFYNLSYGVPSFSFNIWNSAGVLLTLEDIRTMSFITIKREDFYSVITQQEHRLFLRPYFVMHPCHTATLLATLKNKSKNIIVTFLSLITPLLRLKLPFEYGL</sequence>
<dbReference type="Proteomes" id="UP001652740">
    <property type="component" value="Unplaced"/>
</dbReference>
<comment type="similarity">
    <text evidence="1">Belongs to the ATG10 family.</text>
</comment>
<accession>A0A6J1X346</accession>
<dbReference type="InterPro" id="IPR007135">
    <property type="entry name" value="Atg3/Atg10"/>
</dbReference>
<dbReference type="Gene3D" id="3.30.1460.50">
    <property type="match status" value="1"/>
</dbReference>
<evidence type="ECO:0000256" key="1">
    <source>
        <dbReference type="ARBA" id="ARBA00005696"/>
    </source>
</evidence>
<gene>
    <name evidence="8" type="primary">LOC113522142</name>
</gene>
<dbReference type="GO" id="GO:0005829">
    <property type="term" value="C:cytosol"/>
    <property type="evidence" value="ECO:0007669"/>
    <property type="project" value="TreeGrafter"/>
</dbReference>